<dbReference type="InterPro" id="IPR011993">
    <property type="entry name" value="PH-like_dom_sf"/>
</dbReference>
<reference evidence="3 4" key="1">
    <citation type="submission" date="2019-03" db="EMBL/GenBank/DDBJ databases">
        <title>Single cell metagenomics reveals metabolic interactions within the superorganism composed of flagellate Streblomastix strix and complex community of Bacteroidetes bacteria on its surface.</title>
        <authorList>
            <person name="Treitli S.C."/>
            <person name="Kolisko M."/>
            <person name="Husnik F."/>
            <person name="Keeling P."/>
            <person name="Hampl V."/>
        </authorList>
    </citation>
    <scope>NUCLEOTIDE SEQUENCE [LARGE SCALE GENOMIC DNA]</scope>
    <source>
        <strain evidence="3">ST1C</strain>
    </source>
</reference>
<dbReference type="SUPFAM" id="SSF50729">
    <property type="entry name" value="PH domain-like"/>
    <property type="match status" value="1"/>
</dbReference>
<dbReference type="EMBL" id="SNRW01005644">
    <property type="protein sequence ID" value="KAA6384666.1"/>
    <property type="molecule type" value="Genomic_DNA"/>
</dbReference>
<dbReference type="InterPro" id="IPR045255">
    <property type="entry name" value="RanBP1-like"/>
</dbReference>
<dbReference type="GO" id="GO:0005643">
    <property type="term" value="C:nuclear pore"/>
    <property type="evidence" value="ECO:0007669"/>
    <property type="project" value="TreeGrafter"/>
</dbReference>
<comment type="caution">
    <text evidence="3">The sequence shown here is derived from an EMBL/GenBank/DDBJ whole genome shotgun (WGS) entry which is preliminary data.</text>
</comment>
<feature type="region of interest" description="Disordered" evidence="1">
    <location>
        <begin position="97"/>
        <end position="146"/>
    </location>
</feature>
<dbReference type="GO" id="GO:0005737">
    <property type="term" value="C:cytoplasm"/>
    <property type="evidence" value="ECO:0007669"/>
    <property type="project" value="TreeGrafter"/>
</dbReference>
<evidence type="ECO:0000313" key="3">
    <source>
        <dbReference type="EMBL" id="KAA6384666.1"/>
    </source>
</evidence>
<proteinExistence type="predicted"/>
<accession>A0A5J4VQX9</accession>
<organism evidence="3 4">
    <name type="scientific">Streblomastix strix</name>
    <dbReference type="NCBI Taxonomy" id="222440"/>
    <lineage>
        <taxon>Eukaryota</taxon>
        <taxon>Metamonada</taxon>
        <taxon>Preaxostyla</taxon>
        <taxon>Oxymonadida</taxon>
        <taxon>Streblomastigidae</taxon>
        <taxon>Streblomastix</taxon>
    </lineage>
</organism>
<evidence type="ECO:0000313" key="4">
    <source>
        <dbReference type="Proteomes" id="UP000324800"/>
    </source>
</evidence>
<dbReference type="GO" id="GO:0005096">
    <property type="term" value="F:GTPase activator activity"/>
    <property type="evidence" value="ECO:0007669"/>
    <property type="project" value="TreeGrafter"/>
</dbReference>
<dbReference type="SMART" id="SM00160">
    <property type="entry name" value="RanBD"/>
    <property type="match status" value="1"/>
</dbReference>
<dbReference type="Pfam" id="PF00638">
    <property type="entry name" value="Ran_BP1"/>
    <property type="match status" value="1"/>
</dbReference>
<feature type="domain" description="RanBD1" evidence="2">
    <location>
        <begin position="1"/>
        <end position="86"/>
    </location>
</feature>
<dbReference type="OrthoDB" id="2357150at2759"/>
<dbReference type="PANTHER" id="PTHR23138:SF87">
    <property type="entry name" value="E3 SUMO-PROTEIN LIGASE RANBP2"/>
    <property type="match status" value="1"/>
</dbReference>
<gene>
    <name evidence="3" type="ORF">EZS28_019806</name>
</gene>
<evidence type="ECO:0000256" key="1">
    <source>
        <dbReference type="SAM" id="MobiDB-lite"/>
    </source>
</evidence>
<name>A0A5J4VQX9_9EUKA</name>
<evidence type="ECO:0000259" key="2">
    <source>
        <dbReference type="PROSITE" id="PS50196"/>
    </source>
</evidence>
<protein>
    <submittedName>
        <fullName evidence="3">Putative ran-binding protein 1</fullName>
    </submittedName>
</protein>
<dbReference type="AlphaFoldDB" id="A0A5J4VQX9"/>
<dbReference type="InterPro" id="IPR000156">
    <property type="entry name" value="Ran_bind_dom"/>
</dbReference>
<dbReference type="Proteomes" id="UP000324800">
    <property type="component" value="Unassembled WGS sequence"/>
</dbReference>
<dbReference type="PANTHER" id="PTHR23138">
    <property type="entry name" value="RAN BINDING PROTEIN"/>
    <property type="match status" value="1"/>
</dbReference>
<dbReference type="PROSITE" id="PS50196">
    <property type="entry name" value="RANBD1"/>
    <property type="match status" value="1"/>
</dbReference>
<sequence length="146" mass="17480">MKFLRLKGTDRIRLLMRRETTQKVCVNHYIAPGNQIIPNKGSDKAYIWAAKDFDGENVTDEVFCIRFNKLEEANEFRDLFERVAKRDRLNEIPALAKEVKEEIKKEEPKKEDDKKEEPKKEEIKEENKKEEEKKEEPKKEEEVKKE</sequence>
<dbReference type="Gene3D" id="2.30.29.30">
    <property type="entry name" value="Pleckstrin-homology domain (PH domain)/Phosphotyrosine-binding domain (PTB)"/>
    <property type="match status" value="1"/>
</dbReference>